<sequence>MPLTYPIVTRTLDNGLRVVVSEDRSVPAVTVNLWVDVGSRHEVPGQTGLAHLFEHLMFQGSENVAEGEHFAALMAHGGRLNATTWFDRTNYFETVPTGALDLALWLEADRHGRLRSALTQENLDNQRDVVKEEKRQRYDNQPYGNAVNDLVGLVFPQGHPYHHPTIGSMEDLDAASLETVHAFYDRHYGPDTTVLTLVGDVAAQEGFAAAERYFGDLPRTNRSPQPRSAPLGPLPAPQRVVRVQEVPNDRIYLGFRFPQGHTAEYLAGAVALDALGGLAISRLHRRLVRRDDVATGVSASSMGLVDGTSLAFIAVDVSEGRDIAEAEETLLEELLEFARTGPTELELEASLADTERSWLEALAGMDERADLIGHSTCLYDDPHFVNTFLDEVATVTAEEVQLAAQRWLQPEHRAAVIYRDGDPVDQDVPLGDLTAGESGPHTEGVA</sequence>
<protein>
    <submittedName>
        <fullName evidence="9">Putative Zn-dependent peptidase</fullName>
    </submittedName>
</protein>
<dbReference type="EMBL" id="VFOP01000001">
    <property type="protein sequence ID" value="TQL50184.1"/>
    <property type="molecule type" value="Genomic_DNA"/>
</dbReference>
<accession>A0A542YQI7</accession>
<dbReference type="PANTHER" id="PTHR43690">
    <property type="entry name" value="NARDILYSIN"/>
    <property type="match status" value="1"/>
</dbReference>
<evidence type="ECO:0000256" key="4">
    <source>
        <dbReference type="ARBA" id="ARBA00022833"/>
    </source>
</evidence>
<reference evidence="9 10" key="1">
    <citation type="submission" date="2019-06" db="EMBL/GenBank/DDBJ databases">
        <title>Sequencing the genomes of 1000 actinobacteria strains.</title>
        <authorList>
            <person name="Klenk H.-P."/>
        </authorList>
    </citation>
    <scope>NUCLEOTIDE SEQUENCE [LARGE SCALE GENOMIC DNA]</scope>
    <source>
        <strain evidence="9 10">DSM 12335</strain>
    </source>
</reference>
<dbReference type="GO" id="GO:0046872">
    <property type="term" value="F:metal ion binding"/>
    <property type="evidence" value="ECO:0007669"/>
    <property type="project" value="InterPro"/>
</dbReference>
<dbReference type="SUPFAM" id="SSF63411">
    <property type="entry name" value="LuxS/MPP-like metallohydrolase"/>
    <property type="match status" value="2"/>
</dbReference>
<organism evidence="9 10">
    <name type="scientific">Ornithinicoccus hortensis</name>
    <dbReference type="NCBI Taxonomy" id="82346"/>
    <lineage>
        <taxon>Bacteria</taxon>
        <taxon>Bacillati</taxon>
        <taxon>Actinomycetota</taxon>
        <taxon>Actinomycetes</taxon>
        <taxon>Micrococcales</taxon>
        <taxon>Intrasporangiaceae</taxon>
        <taxon>Ornithinicoccus</taxon>
    </lineage>
</organism>
<dbReference type="OrthoDB" id="9811314at2"/>
<dbReference type="PANTHER" id="PTHR43690:SF17">
    <property type="entry name" value="PROTEIN YHJJ"/>
    <property type="match status" value="1"/>
</dbReference>
<dbReference type="Proteomes" id="UP000319516">
    <property type="component" value="Unassembled WGS sequence"/>
</dbReference>
<feature type="domain" description="Peptidase M16 N-terminal" evidence="7">
    <location>
        <begin position="18"/>
        <end position="150"/>
    </location>
</feature>
<keyword evidence="4" id="KW-0862">Zinc</keyword>
<feature type="domain" description="Peptidase M16 C-terminal" evidence="8">
    <location>
        <begin position="176"/>
        <end position="349"/>
    </location>
</feature>
<feature type="region of interest" description="Disordered" evidence="6">
    <location>
        <begin position="216"/>
        <end position="235"/>
    </location>
</feature>
<dbReference type="AlphaFoldDB" id="A0A542YQI7"/>
<dbReference type="InterPro" id="IPR007863">
    <property type="entry name" value="Peptidase_M16_C"/>
</dbReference>
<keyword evidence="3" id="KW-0378">Hydrolase</keyword>
<dbReference type="InterPro" id="IPR050626">
    <property type="entry name" value="Peptidase_M16"/>
</dbReference>
<evidence type="ECO:0000256" key="1">
    <source>
        <dbReference type="ARBA" id="ARBA00007261"/>
    </source>
</evidence>
<name>A0A542YQI7_9MICO</name>
<keyword evidence="5" id="KW-0482">Metalloprotease</keyword>
<dbReference type="Gene3D" id="3.30.830.10">
    <property type="entry name" value="Metalloenzyme, LuxS/M16 peptidase-like"/>
    <property type="match status" value="2"/>
</dbReference>
<keyword evidence="2" id="KW-0645">Protease</keyword>
<dbReference type="Pfam" id="PF00675">
    <property type="entry name" value="Peptidase_M16"/>
    <property type="match status" value="1"/>
</dbReference>
<dbReference type="GO" id="GO:0008237">
    <property type="term" value="F:metallopeptidase activity"/>
    <property type="evidence" value="ECO:0007669"/>
    <property type="project" value="UniProtKB-KW"/>
</dbReference>
<dbReference type="InterPro" id="IPR011765">
    <property type="entry name" value="Pept_M16_N"/>
</dbReference>
<evidence type="ECO:0000256" key="6">
    <source>
        <dbReference type="SAM" id="MobiDB-lite"/>
    </source>
</evidence>
<dbReference type="RefSeq" id="WP_141784346.1">
    <property type="nucleotide sequence ID" value="NZ_BAAAIK010000004.1"/>
</dbReference>
<dbReference type="InterPro" id="IPR011249">
    <property type="entry name" value="Metalloenz_LuxS/M16"/>
</dbReference>
<keyword evidence="10" id="KW-1185">Reference proteome</keyword>
<evidence type="ECO:0000313" key="9">
    <source>
        <dbReference type="EMBL" id="TQL50184.1"/>
    </source>
</evidence>
<evidence type="ECO:0000259" key="8">
    <source>
        <dbReference type="Pfam" id="PF05193"/>
    </source>
</evidence>
<evidence type="ECO:0000259" key="7">
    <source>
        <dbReference type="Pfam" id="PF00675"/>
    </source>
</evidence>
<evidence type="ECO:0000256" key="2">
    <source>
        <dbReference type="ARBA" id="ARBA00022670"/>
    </source>
</evidence>
<evidence type="ECO:0000313" key="10">
    <source>
        <dbReference type="Proteomes" id="UP000319516"/>
    </source>
</evidence>
<feature type="region of interest" description="Disordered" evidence="6">
    <location>
        <begin position="427"/>
        <end position="446"/>
    </location>
</feature>
<comment type="similarity">
    <text evidence="1">Belongs to the peptidase M16 family.</text>
</comment>
<evidence type="ECO:0000256" key="5">
    <source>
        <dbReference type="ARBA" id="ARBA00023049"/>
    </source>
</evidence>
<gene>
    <name evidence="9" type="ORF">FB467_1288</name>
</gene>
<proteinExistence type="inferred from homology"/>
<dbReference type="GO" id="GO:0006508">
    <property type="term" value="P:proteolysis"/>
    <property type="evidence" value="ECO:0007669"/>
    <property type="project" value="UniProtKB-KW"/>
</dbReference>
<dbReference type="Pfam" id="PF05193">
    <property type="entry name" value="Peptidase_M16_C"/>
    <property type="match status" value="1"/>
</dbReference>
<comment type="caution">
    <text evidence="9">The sequence shown here is derived from an EMBL/GenBank/DDBJ whole genome shotgun (WGS) entry which is preliminary data.</text>
</comment>
<evidence type="ECO:0000256" key="3">
    <source>
        <dbReference type="ARBA" id="ARBA00022801"/>
    </source>
</evidence>